<dbReference type="PANTHER" id="PTHR30005">
    <property type="entry name" value="EXOPOLYPHOSPHATASE"/>
    <property type="match status" value="1"/>
</dbReference>
<feature type="domain" description="Ppx/GppA phosphatase N-terminal" evidence="1">
    <location>
        <begin position="27"/>
        <end position="302"/>
    </location>
</feature>
<dbReference type="PANTHER" id="PTHR30005:SF13">
    <property type="entry name" value="EXOPOLYPHOSPHATASE 2"/>
    <property type="match status" value="1"/>
</dbReference>
<reference evidence="2" key="1">
    <citation type="submission" date="2020-05" db="EMBL/GenBank/DDBJ databases">
        <authorList>
            <person name="Chiriac C."/>
            <person name="Salcher M."/>
            <person name="Ghai R."/>
            <person name="Kavagutti S V."/>
        </authorList>
    </citation>
    <scope>NUCLEOTIDE SEQUENCE</scope>
</reference>
<dbReference type="CDD" id="cd24119">
    <property type="entry name" value="ASKHA_NBD_MtPPX2-like"/>
    <property type="match status" value="1"/>
</dbReference>
<dbReference type="InterPro" id="IPR043129">
    <property type="entry name" value="ATPase_NBD"/>
</dbReference>
<dbReference type="Pfam" id="PF02541">
    <property type="entry name" value="Ppx-GppA"/>
    <property type="match status" value="1"/>
</dbReference>
<evidence type="ECO:0000313" key="2">
    <source>
        <dbReference type="EMBL" id="CAB4647186.1"/>
    </source>
</evidence>
<dbReference type="EMBL" id="CAEZWM010000010">
    <property type="protein sequence ID" value="CAB4647186.1"/>
    <property type="molecule type" value="Genomic_DNA"/>
</dbReference>
<protein>
    <submittedName>
        <fullName evidence="2">Unannotated protein</fullName>
    </submittedName>
</protein>
<dbReference type="GO" id="GO:0016462">
    <property type="term" value="F:pyrophosphatase activity"/>
    <property type="evidence" value="ECO:0007669"/>
    <property type="project" value="TreeGrafter"/>
</dbReference>
<organism evidence="2">
    <name type="scientific">freshwater metagenome</name>
    <dbReference type="NCBI Taxonomy" id="449393"/>
    <lineage>
        <taxon>unclassified sequences</taxon>
        <taxon>metagenomes</taxon>
        <taxon>ecological metagenomes</taxon>
    </lineage>
</organism>
<dbReference type="AlphaFoldDB" id="A0A6J6KDF4"/>
<sequence length="308" mass="32654">MRCAAIDMGTNSTRLLVADVVGSGAEADVKTLERLMTITRLGEGVASTRRLNPAAIERVCVVLREYRDVMKSMGVERVRATATSAARDAENGDEFVKAVEDALGFAPEIISGEEEAALSFLGATAGLDAPGPFLVVDIGGGSTEFVVGTDKPEGLISIDVGCVRVTETFLHSDPPLPDELSNAVQVLRDHMADVVREVPGVRDCATLIGLAGTVSAVASIEQGLVEYDRSRIHGFRITRAAAEDVFRTLATESLEQRRFNPGLEPERASVIVGGCIVLVSVLRSLGYGEVLVSESDILDGVVRMLAAN</sequence>
<name>A0A6J6KDF4_9ZZZZ</name>
<dbReference type="SUPFAM" id="SSF53067">
    <property type="entry name" value="Actin-like ATPase domain"/>
    <property type="match status" value="2"/>
</dbReference>
<gene>
    <name evidence="2" type="ORF">UFOPK2242_00195</name>
</gene>
<dbReference type="Gene3D" id="3.30.420.40">
    <property type="match status" value="1"/>
</dbReference>
<dbReference type="InterPro" id="IPR050273">
    <property type="entry name" value="GppA/Ppx_hydrolase"/>
</dbReference>
<proteinExistence type="predicted"/>
<dbReference type="InterPro" id="IPR003695">
    <property type="entry name" value="Ppx_GppA_N"/>
</dbReference>
<accession>A0A6J6KDF4</accession>
<evidence type="ECO:0000259" key="1">
    <source>
        <dbReference type="Pfam" id="PF02541"/>
    </source>
</evidence>
<dbReference type="Gene3D" id="3.30.420.150">
    <property type="entry name" value="Exopolyphosphatase. Domain 2"/>
    <property type="match status" value="1"/>
</dbReference>